<dbReference type="AlphaFoldDB" id="A0A1I1M7G4"/>
<keyword evidence="4" id="KW-1185">Reference proteome</keyword>
<feature type="compositionally biased region" description="Low complexity" evidence="1">
    <location>
        <begin position="654"/>
        <end position="687"/>
    </location>
</feature>
<dbReference type="Proteomes" id="UP000199514">
    <property type="component" value="Unassembled WGS sequence"/>
</dbReference>
<protein>
    <recommendedName>
        <fullName evidence="5">Transglutaminase-like superfamily protein</fullName>
    </recommendedName>
</protein>
<dbReference type="EMBL" id="FOLE01000010">
    <property type="protein sequence ID" value="SFC80986.1"/>
    <property type="molecule type" value="Genomic_DNA"/>
</dbReference>
<organism evidence="3 4">
    <name type="scientific">Flexibacter flexilis DSM 6793</name>
    <dbReference type="NCBI Taxonomy" id="927664"/>
    <lineage>
        <taxon>Bacteria</taxon>
        <taxon>Pseudomonadati</taxon>
        <taxon>Bacteroidota</taxon>
        <taxon>Cytophagia</taxon>
        <taxon>Cytophagales</taxon>
        <taxon>Flexibacteraceae</taxon>
        <taxon>Flexibacter</taxon>
    </lineage>
</organism>
<keyword evidence="2" id="KW-0812">Transmembrane</keyword>
<gene>
    <name evidence="3" type="ORF">SAMN05421780_11051</name>
</gene>
<accession>A0A1I1M7G4</accession>
<evidence type="ECO:0000256" key="2">
    <source>
        <dbReference type="SAM" id="Phobius"/>
    </source>
</evidence>
<evidence type="ECO:0000313" key="4">
    <source>
        <dbReference type="Proteomes" id="UP000199514"/>
    </source>
</evidence>
<evidence type="ECO:0000313" key="3">
    <source>
        <dbReference type="EMBL" id="SFC80986.1"/>
    </source>
</evidence>
<dbReference type="RefSeq" id="WP_091515003.1">
    <property type="nucleotide sequence ID" value="NZ_FOLE01000010.1"/>
</dbReference>
<evidence type="ECO:0000256" key="1">
    <source>
        <dbReference type="SAM" id="MobiDB-lite"/>
    </source>
</evidence>
<feature type="transmembrane region" description="Helical" evidence="2">
    <location>
        <begin position="706"/>
        <end position="725"/>
    </location>
</feature>
<keyword evidence="2" id="KW-0472">Membrane</keyword>
<feature type="region of interest" description="Disordered" evidence="1">
    <location>
        <begin position="726"/>
        <end position="795"/>
    </location>
</feature>
<dbReference type="STRING" id="927664.SAMN05421780_11051"/>
<reference evidence="3 4" key="1">
    <citation type="submission" date="2016-10" db="EMBL/GenBank/DDBJ databases">
        <authorList>
            <person name="de Groot N.N."/>
        </authorList>
    </citation>
    <scope>NUCLEOTIDE SEQUENCE [LARGE SCALE GENOMIC DNA]</scope>
    <source>
        <strain evidence="3 4">DSM 6793</strain>
    </source>
</reference>
<feature type="region of interest" description="Disordered" evidence="1">
    <location>
        <begin position="654"/>
        <end position="698"/>
    </location>
</feature>
<feature type="compositionally biased region" description="Basic residues" evidence="1">
    <location>
        <begin position="774"/>
        <end position="795"/>
    </location>
</feature>
<keyword evidence="2" id="KW-1133">Transmembrane helix</keyword>
<name>A0A1I1M7G4_9BACT</name>
<sequence>MRVGKRVLAAGGERFDQFFGPAEDVVITHVKEGLTTSKTVDYMKDIIYRTLYQTERIAPVLQGKNLYETCQNIWTFLFHYVQYQEDKKGVEQVRRPYAMWRDRITGVDCDCYTTFISSVLTNLRIPHYIRRSNNLNAVQIDKKNDYQHIYVVVPDGRKTIIIDPVCHEFNKEYDYYDIDDTYMAELQELGGLPNTNTLGCPGNPDCGCNQPQQMNGWISDAANAVGSGISNAANAVGSGVTQVVNQIGNTAAGQLFRNVRDEVRDGIKFTIKEFTDGAGKVIRLVNRYTNPATITVRNGVLAAMKVDLFNFAERAKWGYLTKEQAMSKGLSADSWDKAKNALDFLEEKFWQMGGKRHNLKKAILNGKGNKGWGGSYVVPMDASTLNNNEFEDEQEYALDKAIILTPAELALLCGALDDKIWGAGKEAGFQPIVQVNGQWKANPAYDWGKVYENLLVHIYGSYTDAATPAWNSVYYTKDINGNKVPFKYIESVGLKPGWDEARRNQFLYEYGYLAKPYLHTGGNLGVDERRYILPLQAMGIHAPGALPAITDKNGNPIAGSQTMGEPVSATVVIAAASGLIGTACTMLTTFKKPLSASGQCVPPQKPIPTGNADIDSAAMSFYNTQLSICAAQSAVANVASTVASTAVPTAQPASTAQATQTAQAPPASTAPAASTLPATTPQALPPAGSDGKTNNAGDVEKTGNTVLYVVGGAALAAITVAIISSSKDKGKSQRKSSGTMNGLGQADIGKIAKKAKSIRKDGEDWTSALSRAAGSKKKSAKNKKPTSQKSKKLRI</sequence>
<evidence type="ECO:0008006" key="5">
    <source>
        <dbReference type="Google" id="ProtNLM"/>
    </source>
</evidence>
<dbReference type="OrthoDB" id="1154186at2"/>
<proteinExistence type="predicted"/>